<gene>
    <name evidence="9" type="ORF">EV382_2839</name>
</gene>
<dbReference type="AlphaFoldDB" id="A0A4V2FP25"/>
<dbReference type="PROSITE" id="PS51918">
    <property type="entry name" value="RADICAL_SAM"/>
    <property type="match status" value="1"/>
</dbReference>
<dbReference type="SFLD" id="SFLDG01066">
    <property type="entry name" value="organic_radical-activating_enz"/>
    <property type="match status" value="1"/>
</dbReference>
<evidence type="ECO:0000256" key="4">
    <source>
        <dbReference type="ARBA" id="ARBA00022723"/>
    </source>
</evidence>
<comment type="caution">
    <text evidence="9">The sequence shown here is derived from an EMBL/GenBank/DDBJ whole genome shotgun (WGS) entry which is preliminary data.</text>
</comment>
<evidence type="ECO:0000313" key="10">
    <source>
        <dbReference type="Proteomes" id="UP000293781"/>
    </source>
</evidence>
<dbReference type="Gene3D" id="3.20.20.70">
    <property type="entry name" value="Aldolase class I"/>
    <property type="match status" value="1"/>
</dbReference>
<protein>
    <submittedName>
        <fullName evidence="9">4Fe-4S single cluster protein</fullName>
    </submittedName>
</protein>
<keyword evidence="5" id="KW-0408">Iron</keyword>
<dbReference type="EMBL" id="SHKK01000001">
    <property type="protein sequence ID" value="RZT79620.1"/>
    <property type="molecule type" value="Genomic_DNA"/>
</dbReference>
<dbReference type="GO" id="GO:0046872">
    <property type="term" value="F:metal ion binding"/>
    <property type="evidence" value="ECO:0007669"/>
    <property type="project" value="UniProtKB-KW"/>
</dbReference>
<dbReference type="InterPro" id="IPR013785">
    <property type="entry name" value="Aldolase_TIM"/>
</dbReference>
<feature type="domain" description="Radical SAM core" evidence="8">
    <location>
        <begin position="1"/>
        <end position="212"/>
    </location>
</feature>
<organism evidence="9 10">
    <name type="scientific">Micromonospora violae</name>
    <dbReference type="NCBI Taxonomy" id="1278207"/>
    <lineage>
        <taxon>Bacteria</taxon>
        <taxon>Bacillati</taxon>
        <taxon>Actinomycetota</taxon>
        <taxon>Actinomycetes</taxon>
        <taxon>Micromonosporales</taxon>
        <taxon>Micromonosporaceae</taxon>
        <taxon>Micromonospora</taxon>
    </lineage>
</organism>
<proteinExistence type="predicted"/>
<name>A0A4V2FP25_9ACTN</name>
<feature type="compositionally biased region" description="Basic residues" evidence="7">
    <location>
        <begin position="175"/>
        <end position="184"/>
    </location>
</feature>
<evidence type="ECO:0000256" key="1">
    <source>
        <dbReference type="ARBA" id="ARBA00001966"/>
    </source>
</evidence>
<evidence type="ECO:0000259" key="8">
    <source>
        <dbReference type="PROSITE" id="PS51918"/>
    </source>
</evidence>
<accession>A0A4V2FP25</accession>
<dbReference type="InterPro" id="IPR058240">
    <property type="entry name" value="rSAM_sf"/>
</dbReference>
<keyword evidence="2" id="KW-0004">4Fe-4S</keyword>
<dbReference type="NCBIfam" id="NF047509">
    <property type="entry name" value="Rv3131_FMN_oxido"/>
    <property type="match status" value="1"/>
</dbReference>
<dbReference type="GO" id="GO:0051539">
    <property type="term" value="F:4 iron, 4 sulfur cluster binding"/>
    <property type="evidence" value="ECO:0007669"/>
    <property type="project" value="UniProtKB-KW"/>
</dbReference>
<dbReference type="GO" id="GO:0016491">
    <property type="term" value="F:oxidoreductase activity"/>
    <property type="evidence" value="ECO:0007669"/>
    <property type="project" value="InterPro"/>
</dbReference>
<keyword evidence="4" id="KW-0479">Metal-binding</keyword>
<reference evidence="9 10" key="1">
    <citation type="submission" date="2019-02" db="EMBL/GenBank/DDBJ databases">
        <title>Sequencing the genomes of 1000 actinobacteria strains.</title>
        <authorList>
            <person name="Klenk H.-P."/>
        </authorList>
    </citation>
    <scope>NUCLEOTIDE SEQUENCE [LARGE SCALE GENOMIC DNA]</scope>
    <source>
        <strain evidence="9 10">DSM 45888</strain>
    </source>
</reference>
<dbReference type="PANTHER" id="PTHR30352">
    <property type="entry name" value="PYRUVATE FORMATE-LYASE-ACTIVATING ENZYME"/>
    <property type="match status" value="1"/>
</dbReference>
<dbReference type="InterPro" id="IPR000415">
    <property type="entry name" value="Nitroreductase-like"/>
</dbReference>
<sequence length="505" mass="55288">MDGPGTRFVAFLAGCPLRCLYCHSPDTQYRRFGRPTSVNDLLTEIRRYERFLKVAHGGVTLSGGEPLQQPAFTREVLRQCKEMRLHTALDTSGLLGDRTDDALLDATDLVLLDIKSGDPATYRAVTRTGRLTPTVRFAHRLADRGMPIWVRGRPSRRDDVPPDRGNRGSVPGCRRSPRPTRRRPAMNGYRDADLQAAAEAGIRAPSMHNSQPWLFRLRDGTIEVVADRDRQLAVADRSGWAIRLACGAATYNARLALAMRSRPAEVHTRPHSVESAVIARLIPGPERPPTYTEQDLYAAIGRRHSNRAPFRPDPVPADARIRLIDAARSESAWLDLLVGMTALAGFAEIAGSADRVLRRDARYQAELISWIQADDASDGVPVGAGAPLPEPHDLLPQRAFGNRRRAPGREHEPEPLLGVLGVAGDGPADQINAGQALQKVLLTATDAGLATSMISQPIEVPAARDQLRRSLGRTGYPQLALRIGYGTPGRPTPRRDVADVVVRQS</sequence>
<dbReference type="PANTHER" id="PTHR30352:SF5">
    <property type="entry name" value="PYRUVATE FORMATE-LYASE 1-ACTIVATING ENZYME"/>
    <property type="match status" value="1"/>
</dbReference>
<dbReference type="InterPro" id="IPR007197">
    <property type="entry name" value="rSAM"/>
</dbReference>
<keyword evidence="6" id="KW-0411">Iron-sulfur</keyword>
<evidence type="ECO:0000256" key="5">
    <source>
        <dbReference type="ARBA" id="ARBA00023004"/>
    </source>
</evidence>
<dbReference type="SFLD" id="SFLDS00029">
    <property type="entry name" value="Radical_SAM"/>
    <property type="match status" value="1"/>
</dbReference>
<keyword evidence="3" id="KW-0949">S-adenosyl-L-methionine</keyword>
<comment type="cofactor">
    <cofactor evidence="1">
        <name>[4Fe-4S] cluster</name>
        <dbReference type="ChEBI" id="CHEBI:49883"/>
    </cofactor>
</comment>
<dbReference type="SUPFAM" id="SSF55469">
    <property type="entry name" value="FMN-dependent nitroreductase-like"/>
    <property type="match status" value="2"/>
</dbReference>
<keyword evidence="10" id="KW-1185">Reference proteome</keyword>
<feature type="compositionally biased region" description="Basic and acidic residues" evidence="7">
    <location>
        <begin position="155"/>
        <end position="166"/>
    </location>
</feature>
<evidence type="ECO:0000256" key="6">
    <source>
        <dbReference type="ARBA" id="ARBA00023014"/>
    </source>
</evidence>
<evidence type="ECO:0000256" key="7">
    <source>
        <dbReference type="SAM" id="MobiDB-lite"/>
    </source>
</evidence>
<dbReference type="InterPro" id="IPR034457">
    <property type="entry name" value="Organic_radical-activating"/>
</dbReference>
<dbReference type="RefSeq" id="WP_425271897.1">
    <property type="nucleotide sequence ID" value="NZ_SHKK01000001.1"/>
</dbReference>
<dbReference type="CDD" id="cd01335">
    <property type="entry name" value="Radical_SAM"/>
    <property type="match status" value="1"/>
</dbReference>
<dbReference type="SUPFAM" id="SSF102114">
    <property type="entry name" value="Radical SAM enzymes"/>
    <property type="match status" value="1"/>
</dbReference>
<evidence type="ECO:0000313" key="9">
    <source>
        <dbReference type="EMBL" id="RZT79620.1"/>
    </source>
</evidence>
<evidence type="ECO:0000256" key="3">
    <source>
        <dbReference type="ARBA" id="ARBA00022691"/>
    </source>
</evidence>
<dbReference type="Gene3D" id="3.40.109.10">
    <property type="entry name" value="NADH Oxidase"/>
    <property type="match status" value="1"/>
</dbReference>
<dbReference type="Pfam" id="PF04055">
    <property type="entry name" value="Radical_SAM"/>
    <property type="match status" value="1"/>
</dbReference>
<feature type="region of interest" description="Disordered" evidence="7">
    <location>
        <begin position="150"/>
        <end position="187"/>
    </location>
</feature>
<evidence type="ECO:0000256" key="2">
    <source>
        <dbReference type="ARBA" id="ARBA00022485"/>
    </source>
</evidence>
<dbReference type="Proteomes" id="UP000293781">
    <property type="component" value="Unassembled WGS sequence"/>
</dbReference>